<proteinExistence type="predicted"/>
<feature type="region of interest" description="Disordered" evidence="1">
    <location>
        <begin position="1"/>
        <end position="142"/>
    </location>
</feature>
<feature type="compositionally biased region" description="Polar residues" evidence="1">
    <location>
        <begin position="24"/>
        <end position="41"/>
    </location>
</feature>
<dbReference type="AlphaFoldDB" id="A0A0C2WTL7"/>
<evidence type="ECO:0000313" key="2">
    <source>
        <dbReference type="EMBL" id="KIL65057.1"/>
    </source>
</evidence>
<gene>
    <name evidence="2" type="ORF">M378DRAFT_559526</name>
</gene>
<dbReference type="EMBL" id="KN818245">
    <property type="protein sequence ID" value="KIL65057.1"/>
    <property type="molecule type" value="Genomic_DNA"/>
</dbReference>
<dbReference type="HOGENOM" id="CLU_1824813_0_0_1"/>
<organism evidence="2 3">
    <name type="scientific">Amanita muscaria (strain Koide BX008)</name>
    <dbReference type="NCBI Taxonomy" id="946122"/>
    <lineage>
        <taxon>Eukaryota</taxon>
        <taxon>Fungi</taxon>
        <taxon>Dikarya</taxon>
        <taxon>Basidiomycota</taxon>
        <taxon>Agaricomycotina</taxon>
        <taxon>Agaricomycetes</taxon>
        <taxon>Agaricomycetidae</taxon>
        <taxon>Agaricales</taxon>
        <taxon>Pluteineae</taxon>
        <taxon>Amanitaceae</taxon>
        <taxon>Amanita</taxon>
    </lineage>
</organism>
<dbReference type="Proteomes" id="UP000054549">
    <property type="component" value="Unassembled WGS sequence"/>
</dbReference>
<keyword evidence="3" id="KW-1185">Reference proteome</keyword>
<sequence>MNLGRKNVPTYDQSSPELPPVSTRFDNPYSSQSSPATYTKQSSIPIPGGGGFSKSATSSPLPPGGRTISAAAFRKAIPRKESTLQISGSPLGENGPDSRPLPTVPLDDREYNNGDVWDDGSGRSQDNYSSGRFVTNLENEWR</sequence>
<evidence type="ECO:0000256" key="1">
    <source>
        <dbReference type="SAM" id="MobiDB-lite"/>
    </source>
</evidence>
<accession>A0A0C2WTL7</accession>
<reference evidence="2 3" key="1">
    <citation type="submission" date="2014-04" db="EMBL/GenBank/DDBJ databases">
        <title>Evolutionary Origins and Diversification of the Mycorrhizal Mutualists.</title>
        <authorList>
            <consortium name="DOE Joint Genome Institute"/>
            <consortium name="Mycorrhizal Genomics Consortium"/>
            <person name="Kohler A."/>
            <person name="Kuo A."/>
            <person name="Nagy L.G."/>
            <person name="Floudas D."/>
            <person name="Copeland A."/>
            <person name="Barry K.W."/>
            <person name="Cichocki N."/>
            <person name="Veneault-Fourrey C."/>
            <person name="LaButti K."/>
            <person name="Lindquist E.A."/>
            <person name="Lipzen A."/>
            <person name="Lundell T."/>
            <person name="Morin E."/>
            <person name="Murat C."/>
            <person name="Riley R."/>
            <person name="Ohm R."/>
            <person name="Sun H."/>
            <person name="Tunlid A."/>
            <person name="Henrissat B."/>
            <person name="Grigoriev I.V."/>
            <person name="Hibbett D.S."/>
            <person name="Martin F."/>
        </authorList>
    </citation>
    <scope>NUCLEOTIDE SEQUENCE [LARGE SCALE GENOMIC DNA]</scope>
    <source>
        <strain evidence="2 3">Koide BX008</strain>
    </source>
</reference>
<feature type="compositionally biased region" description="Polar residues" evidence="1">
    <location>
        <begin position="122"/>
        <end position="142"/>
    </location>
</feature>
<evidence type="ECO:0000313" key="3">
    <source>
        <dbReference type="Proteomes" id="UP000054549"/>
    </source>
</evidence>
<protein>
    <submittedName>
        <fullName evidence="2">Uncharacterized protein</fullName>
    </submittedName>
</protein>
<dbReference type="InParanoid" id="A0A0C2WTL7"/>
<name>A0A0C2WTL7_AMAMK</name>